<dbReference type="InterPro" id="IPR014746">
    <property type="entry name" value="Gln_synth/guanido_kin_cat_dom"/>
</dbReference>
<dbReference type="Gramene" id="EOY07989">
    <property type="protein sequence ID" value="EOY07989"/>
    <property type="gene ID" value="TCM_022307"/>
</dbReference>
<dbReference type="PANTHER" id="PTHR43383:SF2">
    <property type="entry name" value="AMIDOHYDROLASE 2 FAMILY PROTEIN"/>
    <property type="match status" value="1"/>
</dbReference>
<proteinExistence type="inferred from homology"/>
<dbReference type="SMART" id="SM01230">
    <property type="entry name" value="Gln-synt_C"/>
    <property type="match status" value="1"/>
</dbReference>
<dbReference type="SUPFAM" id="SSF55931">
    <property type="entry name" value="Glutamine synthetase/guanido kinase"/>
    <property type="match status" value="1"/>
</dbReference>
<dbReference type="InterPro" id="IPR032466">
    <property type="entry name" value="Metal_Hydrolase"/>
</dbReference>
<dbReference type="Gene3D" id="3.10.20.70">
    <property type="entry name" value="Glutamine synthetase, N-terminal domain"/>
    <property type="match status" value="1"/>
</dbReference>
<dbReference type="SUPFAM" id="SSF54368">
    <property type="entry name" value="Glutamine synthetase, N-terminal domain"/>
    <property type="match status" value="1"/>
</dbReference>
<dbReference type="PANTHER" id="PTHR43383">
    <property type="entry name" value="NODULIN 6"/>
    <property type="match status" value="1"/>
</dbReference>
<comment type="similarity">
    <text evidence="1 2">Belongs to the glutamine synthetase family.</text>
</comment>
<organism evidence="4 5">
    <name type="scientific">Theobroma cacao</name>
    <name type="common">Cacao</name>
    <name type="synonym">Cocoa</name>
    <dbReference type="NCBI Taxonomy" id="3641"/>
    <lineage>
        <taxon>Eukaryota</taxon>
        <taxon>Viridiplantae</taxon>
        <taxon>Streptophyta</taxon>
        <taxon>Embryophyta</taxon>
        <taxon>Tracheophyta</taxon>
        <taxon>Spermatophyta</taxon>
        <taxon>Magnoliopsida</taxon>
        <taxon>eudicotyledons</taxon>
        <taxon>Gunneridae</taxon>
        <taxon>Pentapetalae</taxon>
        <taxon>rosids</taxon>
        <taxon>malvids</taxon>
        <taxon>Malvales</taxon>
        <taxon>Malvaceae</taxon>
        <taxon>Byttnerioideae</taxon>
        <taxon>Theobroma</taxon>
    </lineage>
</organism>
<keyword evidence="4" id="KW-0436">Ligase</keyword>
<dbReference type="AlphaFoldDB" id="A0A061F0E9"/>
<dbReference type="PROSITE" id="PS51987">
    <property type="entry name" value="GS_CATALYTIC"/>
    <property type="match status" value="1"/>
</dbReference>
<dbReference type="Pfam" id="PF00120">
    <property type="entry name" value="Gln-synt_C"/>
    <property type="match status" value="1"/>
</dbReference>
<dbReference type="InterPro" id="IPR006680">
    <property type="entry name" value="Amidohydro-rel"/>
</dbReference>
<dbReference type="FunFam" id="3.10.20.70:FF:000009">
    <property type="entry name" value="Glutamate-ammonia ligase"/>
    <property type="match status" value="1"/>
</dbReference>
<dbReference type="FunFam" id="3.30.590.10:FF:000012">
    <property type="entry name" value="Glutamate-ammonia ligase"/>
    <property type="match status" value="1"/>
</dbReference>
<dbReference type="GO" id="GO:0006542">
    <property type="term" value="P:glutamine biosynthetic process"/>
    <property type="evidence" value="ECO:0007669"/>
    <property type="project" value="InterPro"/>
</dbReference>
<dbReference type="InterPro" id="IPR008146">
    <property type="entry name" value="Gln_synth_cat_dom"/>
</dbReference>
<evidence type="ECO:0000256" key="1">
    <source>
        <dbReference type="PROSITE-ProRule" id="PRU01331"/>
    </source>
</evidence>
<evidence type="ECO:0000313" key="5">
    <source>
        <dbReference type="Proteomes" id="UP000026915"/>
    </source>
</evidence>
<gene>
    <name evidence="4" type="ORF">TCM_022307</name>
</gene>
<reference evidence="4 5" key="1">
    <citation type="journal article" date="2013" name="Genome Biol.">
        <title>The genome sequence of the most widely cultivated cacao type and its use to identify candidate genes regulating pod color.</title>
        <authorList>
            <person name="Motamayor J.C."/>
            <person name="Mockaitis K."/>
            <person name="Schmutz J."/>
            <person name="Haiminen N."/>
            <person name="Iii D.L."/>
            <person name="Cornejo O."/>
            <person name="Findley S.D."/>
            <person name="Zheng P."/>
            <person name="Utro F."/>
            <person name="Royaert S."/>
            <person name="Saski C."/>
            <person name="Jenkins J."/>
            <person name="Podicheti R."/>
            <person name="Zhao M."/>
            <person name="Scheffler B.E."/>
            <person name="Stack J.C."/>
            <person name="Feltus F.A."/>
            <person name="Mustiga G.M."/>
            <person name="Amores F."/>
            <person name="Phillips W."/>
            <person name="Marelli J.P."/>
            <person name="May G.D."/>
            <person name="Shapiro H."/>
            <person name="Ma J."/>
            <person name="Bustamante C.D."/>
            <person name="Schnell R.J."/>
            <person name="Main D."/>
            <person name="Gilbert D."/>
            <person name="Parida L."/>
            <person name="Kuhn D.N."/>
        </authorList>
    </citation>
    <scope>NUCLEOTIDE SEQUENCE [LARGE SCALE GENOMIC DNA]</scope>
    <source>
        <strain evidence="5">cv. Matina 1-6</strain>
    </source>
</reference>
<protein>
    <submittedName>
        <fullName evidence="4">Glutamate-ammonia ligases,catalytics,glutamate-ammonia ligases isoform 1</fullName>
    </submittedName>
</protein>
<dbReference type="HOGENOM" id="CLU_017290_6_3_1"/>
<evidence type="ECO:0000313" key="4">
    <source>
        <dbReference type="EMBL" id="EOY07989.1"/>
    </source>
</evidence>
<dbReference type="EMBL" id="CM001883">
    <property type="protein sequence ID" value="EOY07989.1"/>
    <property type="molecule type" value="Genomic_DNA"/>
</dbReference>
<dbReference type="InterPro" id="IPR036651">
    <property type="entry name" value="Gln_synt_N_sf"/>
</dbReference>
<dbReference type="Gene3D" id="3.20.20.140">
    <property type="entry name" value="Metal-dependent hydrolases"/>
    <property type="match status" value="1"/>
</dbReference>
<dbReference type="GO" id="GO:0016787">
    <property type="term" value="F:hydrolase activity"/>
    <property type="evidence" value="ECO:0007669"/>
    <property type="project" value="InterPro"/>
</dbReference>
<dbReference type="SUPFAM" id="SSF51556">
    <property type="entry name" value="Metallo-dependent hydrolases"/>
    <property type="match status" value="1"/>
</dbReference>
<dbReference type="FunFam" id="3.20.20.140:FF:000046">
    <property type="entry name" value="Glutamate-ammonia ligase"/>
    <property type="match status" value="1"/>
</dbReference>
<evidence type="ECO:0000259" key="3">
    <source>
        <dbReference type="PROSITE" id="PS51987"/>
    </source>
</evidence>
<sequence length="830" mass="92367">MEFAELREAIEKMELVDSHAHNIVPFESSFAFINSLSEATGHAVSFAPHSLSFKRNLREIAELYGTESSLDAVEQYRRSSGLQAISSKCFKAAGISAILVDDGLKLDKKHDIQWHKNFVPFVGRILRIERLAEEILDGELPDGSTWTLDAFTETFLKSLSIAAYRSGLEINPHVTREDAEIGLSEVLQSGKPVRVTNKSFIDHILTCSLEVALQFDLPLQIHTGFGDKDLDLRLSNPLHLRTLLEDTRFSGCRIVLLHASYPFSKEASYLASVYSQVYLDFGLAIPKLSVHGMISSVKELLELAPIKKVMFSTDAYATPETYYLGAKRAREVIFSVLRDACIDRDLSIAEAIEASKDIFVQNAIQLYKINLGRELFDSNASESPSYMIGTYVPEHSVSLVRIIWVDASGQHRCRVVPKKRFDNVVKKNGVGLTFACMGLTSAIDGPAEETNLTGTGEIRLMPDISTRREIPWTKQEEMVLADMHLKPGEAWEYCPREALRRVSKVLKDEFNLVMNAGFENEFYLLKKLERDGKEEWVPIDSKPYCSFSGFDAISTLFQEIIAALNSLNVVVEQLHAEAGKGQFEMALGHTACTYAADNLIFTREVVRAVASKHGLLATFVPKYALDDIGSGSHVHLSLWQNGKNVFVASDASSQHGMSKVGEEFMAGVLYHLPSILAFTAPLPNSYDRIQPNTWSGAYQCWGKENREAPLRTACPPGIPNGFVSNFEIKSFDGCANPHLGLAAIIAAGIDGLRRHLRLPGPIDANPATLEGKLQRLPKSLSESLEALQKDNVVRELIGEKLFVAIKGVRKAEIDYYSKNKDAYKQLIHRY</sequence>
<feature type="domain" description="GS catalytic" evidence="3">
    <location>
        <begin position="495"/>
        <end position="830"/>
    </location>
</feature>
<accession>A0A061F0E9</accession>
<dbReference type="Gene3D" id="3.30.590.10">
    <property type="entry name" value="Glutamine synthetase/guanido kinase, catalytic domain"/>
    <property type="match status" value="1"/>
</dbReference>
<dbReference type="Proteomes" id="UP000026915">
    <property type="component" value="Chromosome 5"/>
</dbReference>
<dbReference type="GO" id="GO:0004356">
    <property type="term" value="F:glutamine synthetase activity"/>
    <property type="evidence" value="ECO:0007669"/>
    <property type="project" value="InterPro"/>
</dbReference>
<keyword evidence="5" id="KW-1185">Reference proteome</keyword>
<evidence type="ECO:0000256" key="2">
    <source>
        <dbReference type="RuleBase" id="RU000384"/>
    </source>
</evidence>
<dbReference type="Pfam" id="PF04909">
    <property type="entry name" value="Amidohydro_2"/>
    <property type="match status" value="1"/>
</dbReference>
<name>A0A061F0E9_THECC</name>